<evidence type="ECO:0000259" key="1">
    <source>
        <dbReference type="Pfam" id="PF04480"/>
    </source>
</evidence>
<accession>A0ABQ1H2V1</accession>
<protein>
    <recommendedName>
        <fullName evidence="1">DUF559 domain-containing protein</fullName>
    </recommendedName>
</protein>
<dbReference type="EMBL" id="BMDW01000021">
    <property type="protein sequence ID" value="GGA56863.1"/>
    <property type="molecule type" value="Genomic_DNA"/>
</dbReference>
<dbReference type="Proteomes" id="UP000618591">
    <property type="component" value="Unassembled WGS sequence"/>
</dbReference>
<evidence type="ECO:0000313" key="3">
    <source>
        <dbReference type="Proteomes" id="UP000618591"/>
    </source>
</evidence>
<evidence type="ECO:0000313" key="2">
    <source>
        <dbReference type="EMBL" id="GGA56863.1"/>
    </source>
</evidence>
<sequence length="60" mass="6627">MRCGRDFPEALGYRVLRFWNTDVVENQDGVLEAIRLALAARVAEKKKPLTQPSPANAGEG</sequence>
<dbReference type="Pfam" id="PF04480">
    <property type="entry name" value="DUF559"/>
    <property type="match status" value="1"/>
</dbReference>
<dbReference type="InterPro" id="IPR007569">
    <property type="entry name" value="DUF559"/>
</dbReference>
<keyword evidence="3" id="KW-1185">Reference proteome</keyword>
<feature type="domain" description="DUF559" evidence="1">
    <location>
        <begin position="9"/>
        <end position="38"/>
    </location>
</feature>
<reference evidence="3" key="1">
    <citation type="journal article" date="2019" name="Int. J. Syst. Evol. Microbiol.">
        <title>The Global Catalogue of Microorganisms (GCM) 10K type strain sequencing project: providing services to taxonomists for standard genome sequencing and annotation.</title>
        <authorList>
            <consortium name="The Broad Institute Genomics Platform"/>
            <consortium name="The Broad Institute Genome Sequencing Center for Infectious Disease"/>
            <person name="Wu L."/>
            <person name="Ma J."/>
        </authorList>
    </citation>
    <scope>NUCLEOTIDE SEQUENCE [LARGE SCALE GENOMIC DNA]</scope>
    <source>
        <strain evidence="3">CGMCC 1.10106</strain>
    </source>
</reference>
<organism evidence="2 3">
    <name type="scientific">Sphingomonas psychrolutea</name>
    <dbReference type="NCBI Taxonomy" id="1259676"/>
    <lineage>
        <taxon>Bacteria</taxon>
        <taxon>Pseudomonadati</taxon>
        <taxon>Pseudomonadota</taxon>
        <taxon>Alphaproteobacteria</taxon>
        <taxon>Sphingomonadales</taxon>
        <taxon>Sphingomonadaceae</taxon>
        <taxon>Sphingomonas</taxon>
    </lineage>
</organism>
<proteinExistence type="predicted"/>
<name>A0ABQ1H2V1_9SPHN</name>
<gene>
    <name evidence="2" type="ORF">GCM10011395_29110</name>
</gene>
<comment type="caution">
    <text evidence="2">The sequence shown here is derived from an EMBL/GenBank/DDBJ whole genome shotgun (WGS) entry which is preliminary data.</text>
</comment>
<dbReference type="RefSeq" id="WP_229733202.1">
    <property type="nucleotide sequence ID" value="NZ_BMDW01000021.1"/>
</dbReference>